<evidence type="ECO:0000313" key="2">
    <source>
        <dbReference type="RefSeq" id="XP_014487335.1"/>
    </source>
</evidence>
<accession>A0A6P3Y8V1</accession>
<name>A0A6P3Y8V1_DINQU</name>
<dbReference type="PANTHER" id="PTHR46060:SF1">
    <property type="entry name" value="MARINER MOS1 TRANSPOSASE-LIKE PROTEIN"/>
    <property type="match status" value="1"/>
</dbReference>
<dbReference type="Proteomes" id="UP000515204">
    <property type="component" value="Unplaced"/>
</dbReference>
<dbReference type="Pfam" id="PF01359">
    <property type="entry name" value="Transposase_1"/>
    <property type="match status" value="1"/>
</dbReference>
<sequence>MWLELFQRNQAEFLRRFVTVDVTWVHHYTRETKQQSKQRTLRGKRTPKKAKTAPSARKIMATLFWDSRVIFIDYLDKGRSITGQYYSDLLGRIEVELKKKRLHLAKKKVLFHYDNAPAHSSTIAIAKLFELRHQLLTHPP</sequence>
<dbReference type="InterPro" id="IPR001888">
    <property type="entry name" value="Transposase_1"/>
</dbReference>
<evidence type="ECO:0000313" key="1">
    <source>
        <dbReference type="Proteomes" id="UP000515204"/>
    </source>
</evidence>
<proteinExistence type="predicted"/>
<dbReference type="RefSeq" id="XP_014487335.1">
    <property type="nucleotide sequence ID" value="XM_014631849.1"/>
</dbReference>
<dbReference type="PANTHER" id="PTHR46060">
    <property type="entry name" value="MARINER MOS1 TRANSPOSASE-LIKE PROTEIN"/>
    <property type="match status" value="1"/>
</dbReference>
<dbReference type="Gene3D" id="3.30.420.10">
    <property type="entry name" value="Ribonuclease H-like superfamily/Ribonuclease H"/>
    <property type="match status" value="1"/>
</dbReference>
<dbReference type="GeneID" id="106751070"/>
<dbReference type="KEGG" id="dqu:106751070"/>
<feature type="non-terminal residue" evidence="2">
    <location>
        <position position="140"/>
    </location>
</feature>
<reference evidence="2" key="1">
    <citation type="submission" date="2025-08" db="UniProtKB">
        <authorList>
            <consortium name="RefSeq"/>
        </authorList>
    </citation>
    <scope>IDENTIFICATION</scope>
</reference>
<dbReference type="GO" id="GO:0003676">
    <property type="term" value="F:nucleic acid binding"/>
    <property type="evidence" value="ECO:0007669"/>
    <property type="project" value="InterPro"/>
</dbReference>
<gene>
    <name evidence="2" type="primary">LOC106751070</name>
</gene>
<dbReference type="InterPro" id="IPR036397">
    <property type="entry name" value="RNaseH_sf"/>
</dbReference>
<dbReference type="OrthoDB" id="7552988at2759"/>
<dbReference type="InterPro" id="IPR052709">
    <property type="entry name" value="Transposase-MT_Hybrid"/>
</dbReference>
<keyword evidence="1" id="KW-1185">Reference proteome</keyword>
<protein>
    <submittedName>
        <fullName evidence="2">Histone-lysine N-methyltransferase SETMAR-like</fullName>
    </submittedName>
</protein>
<dbReference type="AlphaFoldDB" id="A0A6P3Y8V1"/>
<organism evidence="1 2">
    <name type="scientific">Dinoponera quadriceps</name>
    <name type="common">South American ant</name>
    <dbReference type="NCBI Taxonomy" id="609295"/>
    <lineage>
        <taxon>Eukaryota</taxon>
        <taxon>Metazoa</taxon>
        <taxon>Ecdysozoa</taxon>
        <taxon>Arthropoda</taxon>
        <taxon>Hexapoda</taxon>
        <taxon>Insecta</taxon>
        <taxon>Pterygota</taxon>
        <taxon>Neoptera</taxon>
        <taxon>Endopterygota</taxon>
        <taxon>Hymenoptera</taxon>
        <taxon>Apocrita</taxon>
        <taxon>Aculeata</taxon>
        <taxon>Formicoidea</taxon>
        <taxon>Formicidae</taxon>
        <taxon>Ponerinae</taxon>
        <taxon>Ponerini</taxon>
        <taxon>Dinoponera</taxon>
    </lineage>
</organism>